<dbReference type="STRING" id="649747.HMPREF0083_02664"/>
<accession>U1WKM7</accession>
<reference evidence="1 2" key="1">
    <citation type="submission" date="2013-08" db="EMBL/GenBank/DDBJ databases">
        <authorList>
            <person name="Weinstock G."/>
            <person name="Sodergren E."/>
            <person name="Wylie T."/>
            <person name="Fulton L."/>
            <person name="Fulton R."/>
            <person name="Fronick C."/>
            <person name="O'Laughlin M."/>
            <person name="Godfrey J."/>
            <person name="Miner T."/>
            <person name="Herter B."/>
            <person name="Appelbaum E."/>
            <person name="Cordes M."/>
            <person name="Lek S."/>
            <person name="Wollam A."/>
            <person name="Pepin K.H."/>
            <person name="Palsikar V.B."/>
            <person name="Mitreva M."/>
            <person name="Wilson R.K."/>
        </authorList>
    </citation>
    <scope>NUCLEOTIDE SEQUENCE [LARGE SCALE GENOMIC DNA]</scope>
    <source>
        <strain evidence="1 2">ATCC 12856</strain>
    </source>
</reference>
<dbReference type="EMBL" id="AWSJ01000162">
    <property type="protein sequence ID" value="ERI09149.1"/>
    <property type="molecule type" value="Genomic_DNA"/>
</dbReference>
<gene>
    <name evidence="1" type="ORF">HMPREF0083_02664</name>
</gene>
<keyword evidence="2" id="KW-1185">Reference proteome</keyword>
<organism evidence="1 2">
    <name type="scientific">Aneurinibacillus aneurinilyticus ATCC 12856</name>
    <dbReference type="NCBI Taxonomy" id="649747"/>
    <lineage>
        <taxon>Bacteria</taxon>
        <taxon>Bacillati</taxon>
        <taxon>Bacillota</taxon>
        <taxon>Bacilli</taxon>
        <taxon>Bacillales</taxon>
        <taxon>Paenibacillaceae</taxon>
        <taxon>Aneurinibacillus group</taxon>
        <taxon>Aneurinibacillus</taxon>
    </lineage>
</organism>
<protein>
    <submittedName>
        <fullName evidence="1">Uncharacterized protein</fullName>
    </submittedName>
</protein>
<evidence type="ECO:0000313" key="1">
    <source>
        <dbReference type="EMBL" id="ERI09149.1"/>
    </source>
</evidence>
<sequence>MLDISTFVPRPLIMHKMEERRCTCRRASSFFPASEFLLLFLPLTIRVCRFIKSDVYSKRR</sequence>
<dbReference type="Proteomes" id="UP000016511">
    <property type="component" value="Unassembled WGS sequence"/>
</dbReference>
<dbReference type="HOGENOM" id="CLU_2931030_0_0_9"/>
<proteinExistence type="predicted"/>
<comment type="caution">
    <text evidence="1">The sequence shown here is derived from an EMBL/GenBank/DDBJ whole genome shotgun (WGS) entry which is preliminary data.</text>
</comment>
<name>U1WKM7_ANEAE</name>
<dbReference type="AlphaFoldDB" id="U1WKM7"/>
<evidence type="ECO:0000313" key="2">
    <source>
        <dbReference type="Proteomes" id="UP000016511"/>
    </source>
</evidence>